<organism evidence="10">
    <name type="scientific">Flexilinea flocculi</name>
    <dbReference type="NCBI Taxonomy" id="1678840"/>
    <lineage>
        <taxon>Bacteria</taxon>
        <taxon>Bacillati</taxon>
        <taxon>Chloroflexota</taxon>
        <taxon>Anaerolineae</taxon>
        <taxon>Anaerolineales</taxon>
        <taxon>Anaerolineaceae</taxon>
        <taxon>Flexilinea</taxon>
    </lineage>
</organism>
<feature type="binding site" evidence="7">
    <location>
        <position position="60"/>
    </location>
    <ligand>
        <name>carbamoyl phosphate</name>
        <dbReference type="ChEBI" id="CHEBI:58228"/>
    </ligand>
</feature>
<dbReference type="Gene3D" id="3.40.50.1370">
    <property type="entry name" value="Aspartate/ornithine carbamoyltransferase"/>
    <property type="match status" value="2"/>
</dbReference>
<comment type="similarity">
    <text evidence="2 7">Belongs to the aspartate/ornithine carbamoyltransferase superfamily. ATCase family.</text>
</comment>
<dbReference type="InterPro" id="IPR006131">
    <property type="entry name" value="Asp_carbamoyltransf_Asp/Orn-bd"/>
</dbReference>
<dbReference type="PANTHER" id="PTHR45753">
    <property type="entry name" value="ORNITHINE CARBAMOYLTRANSFERASE, MITOCHONDRIAL"/>
    <property type="match status" value="1"/>
</dbReference>
<dbReference type="SUPFAM" id="SSF53671">
    <property type="entry name" value="Aspartate/ornithine carbamoyltransferase"/>
    <property type="match status" value="1"/>
</dbReference>
<evidence type="ECO:0000256" key="1">
    <source>
        <dbReference type="ARBA" id="ARBA00004852"/>
    </source>
</evidence>
<dbReference type="EMBL" id="DF968180">
    <property type="protein sequence ID" value="GAP39856.1"/>
    <property type="molecule type" value="Genomic_DNA"/>
</dbReference>
<name>A0A0K8PB31_9CHLR</name>
<feature type="binding site" evidence="7">
    <location>
        <position position="272"/>
    </location>
    <ligand>
        <name>carbamoyl phosphate</name>
        <dbReference type="ChEBI" id="CHEBI:58228"/>
    </ligand>
</feature>
<dbReference type="Pfam" id="PF00185">
    <property type="entry name" value="OTCace"/>
    <property type="match status" value="1"/>
</dbReference>
<dbReference type="PRINTS" id="PR00100">
    <property type="entry name" value="AOTCASE"/>
</dbReference>
<dbReference type="PATRIC" id="fig|1678840.3.peg.967"/>
<dbReference type="InterPro" id="IPR002082">
    <property type="entry name" value="Asp_carbamoyltransf"/>
</dbReference>
<protein>
    <recommendedName>
        <fullName evidence="7">Aspartate carbamoyltransferase</fullName>
        <ecNumber evidence="7">2.1.3.2</ecNumber>
    </recommendedName>
    <alternativeName>
        <fullName evidence="7">Aspartate transcarbamylase</fullName>
        <shortName evidence="7">ATCase</shortName>
    </alternativeName>
</protein>
<dbReference type="GO" id="GO:0004070">
    <property type="term" value="F:aspartate carbamoyltransferase activity"/>
    <property type="evidence" value="ECO:0007669"/>
    <property type="project" value="UniProtKB-UniRule"/>
</dbReference>
<dbReference type="GO" id="GO:0044205">
    <property type="term" value="P:'de novo' UMP biosynthetic process"/>
    <property type="evidence" value="ECO:0007669"/>
    <property type="project" value="UniProtKB-UniRule"/>
</dbReference>
<dbReference type="GO" id="GO:0016597">
    <property type="term" value="F:amino acid binding"/>
    <property type="evidence" value="ECO:0007669"/>
    <property type="project" value="InterPro"/>
</dbReference>
<feature type="binding site" evidence="7">
    <location>
        <position position="59"/>
    </location>
    <ligand>
        <name>carbamoyl phosphate</name>
        <dbReference type="ChEBI" id="CHEBI:58228"/>
    </ligand>
</feature>
<evidence type="ECO:0000256" key="5">
    <source>
        <dbReference type="ARBA" id="ARBA00043884"/>
    </source>
</evidence>
<dbReference type="PANTHER" id="PTHR45753:SF6">
    <property type="entry name" value="ASPARTATE CARBAMOYLTRANSFERASE"/>
    <property type="match status" value="1"/>
</dbReference>
<feature type="domain" description="Aspartate/ornithine carbamoyltransferase carbamoyl-P binding" evidence="9">
    <location>
        <begin position="8"/>
        <end position="150"/>
    </location>
</feature>
<evidence type="ECO:0000313" key="11">
    <source>
        <dbReference type="Proteomes" id="UP000053370"/>
    </source>
</evidence>
<dbReference type="Proteomes" id="UP000053370">
    <property type="component" value="Unassembled WGS sequence"/>
</dbReference>
<dbReference type="PRINTS" id="PR00101">
    <property type="entry name" value="ATCASE"/>
</dbReference>
<dbReference type="GO" id="GO:0006520">
    <property type="term" value="P:amino acid metabolic process"/>
    <property type="evidence" value="ECO:0007669"/>
    <property type="project" value="InterPro"/>
</dbReference>
<feature type="binding site" evidence="7">
    <location>
        <position position="141"/>
    </location>
    <ligand>
        <name>carbamoyl phosphate</name>
        <dbReference type="ChEBI" id="CHEBI:58228"/>
    </ligand>
</feature>
<comment type="function">
    <text evidence="5 7">Catalyzes the condensation of carbamoyl phosphate and aspartate to form carbamoyl aspartate and inorganic phosphate, the committed step in the de novo pyrimidine nucleotide biosynthesis pathway.</text>
</comment>
<evidence type="ECO:0000256" key="7">
    <source>
        <dbReference type="HAMAP-Rule" id="MF_00001"/>
    </source>
</evidence>
<evidence type="ECO:0000259" key="9">
    <source>
        <dbReference type="Pfam" id="PF02729"/>
    </source>
</evidence>
<dbReference type="NCBIfam" id="NF002032">
    <property type="entry name" value="PRK00856.1"/>
    <property type="match status" value="1"/>
</dbReference>
<evidence type="ECO:0000259" key="8">
    <source>
        <dbReference type="Pfam" id="PF00185"/>
    </source>
</evidence>
<dbReference type="EC" id="2.1.3.2" evidence="7"/>
<dbReference type="InterPro" id="IPR006132">
    <property type="entry name" value="Asp/Orn_carbamoyltranf_P-bd"/>
</dbReference>
<comment type="pathway">
    <text evidence="1 7">Pyrimidine metabolism; UMP biosynthesis via de novo pathway; (S)-dihydroorotate from bicarbonate: step 2/3.</text>
</comment>
<dbReference type="InterPro" id="IPR006130">
    <property type="entry name" value="Asp/Orn_carbamoylTrfase"/>
</dbReference>
<dbReference type="UniPathway" id="UPA00070">
    <property type="reaction ID" value="UER00116"/>
</dbReference>
<dbReference type="Pfam" id="PF02729">
    <property type="entry name" value="OTCace_N"/>
    <property type="match status" value="1"/>
</dbReference>
<gene>
    <name evidence="7" type="primary">pyrB</name>
    <name evidence="10" type="ORF">ATC1_12393</name>
</gene>
<comment type="catalytic activity">
    <reaction evidence="6 7">
        <text>carbamoyl phosphate + L-aspartate = N-carbamoyl-L-aspartate + phosphate + H(+)</text>
        <dbReference type="Rhea" id="RHEA:20013"/>
        <dbReference type="ChEBI" id="CHEBI:15378"/>
        <dbReference type="ChEBI" id="CHEBI:29991"/>
        <dbReference type="ChEBI" id="CHEBI:32814"/>
        <dbReference type="ChEBI" id="CHEBI:43474"/>
        <dbReference type="ChEBI" id="CHEBI:58228"/>
        <dbReference type="EC" id="2.1.3.2"/>
    </reaction>
</comment>
<dbReference type="InterPro" id="IPR036901">
    <property type="entry name" value="Asp/Orn_carbamoylTrfase_sf"/>
</dbReference>
<evidence type="ECO:0000256" key="6">
    <source>
        <dbReference type="ARBA" id="ARBA00048859"/>
    </source>
</evidence>
<proteinExistence type="inferred from homology"/>
<feature type="domain" description="Aspartate/ornithine carbamoyltransferase Asp/Orn-binding" evidence="8">
    <location>
        <begin position="157"/>
        <end position="306"/>
    </location>
</feature>
<accession>A0A0K8PB31</accession>
<dbReference type="STRING" id="1678840.ATC1_12393"/>
<dbReference type="PROSITE" id="PS00097">
    <property type="entry name" value="CARBAMOYLTRANSFERASE"/>
    <property type="match status" value="1"/>
</dbReference>
<feature type="binding site" evidence="7">
    <location>
        <position position="271"/>
    </location>
    <ligand>
        <name>carbamoyl phosphate</name>
        <dbReference type="ChEBI" id="CHEBI:58228"/>
    </ligand>
</feature>
<reference evidence="10" key="1">
    <citation type="journal article" date="2015" name="Genome Announc.">
        <title>Draft Genome Sequence of Anaerolineae Strain TC1, a Novel Isolate from a Methanogenic Wastewater Treatment System.</title>
        <authorList>
            <person name="Matsuura N."/>
            <person name="Tourlousse D.M."/>
            <person name="Sun L."/>
            <person name="Toyonaga M."/>
            <person name="Kuroda K."/>
            <person name="Ohashi A."/>
            <person name="Cruz R."/>
            <person name="Yamaguchi T."/>
            <person name="Sekiguchi Y."/>
        </authorList>
    </citation>
    <scope>NUCLEOTIDE SEQUENCE [LARGE SCALE GENOMIC DNA]</scope>
    <source>
        <strain evidence="10">TC1</strain>
    </source>
</reference>
<feature type="binding site" evidence="7">
    <location>
        <position position="89"/>
    </location>
    <ligand>
        <name>L-aspartate</name>
        <dbReference type="ChEBI" id="CHEBI:29991"/>
    </ligand>
</feature>
<keyword evidence="4 7" id="KW-0665">Pyrimidine biosynthesis</keyword>
<dbReference type="HAMAP" id="MF_00001">
    <property type="entry name" value="Asp_carb_tr"/>
    <property type="match status" value="1"/>
</dbReference>
<dbReference type="GO" id="GO:0006207">
    <property type="term" value="P:'de novo' pyrimidine nucleobase biosynthetic process"/>
    <property type="evidence" value="ECO:0007669"/>
    <property type="project" value="InterPro"/>
</dbReference>
<dbReference type="OrthoDB" id="9774690at2"/>
<dbReference type="RefSeq" id="WP_062278639.1">
    <property type="nucleotide sequence ID" value="NZ_DF968180.1"/>
</dbReference>
<evidence type="ECO:0000256" key="4">
    <source>
        <dbReference type="ARBA" id="ARBA00022975"/>
    </source>
</evidence>
<dbReference type="NCBIfam" id="TIGR00670">
    <property type="entry name" value="asp_carb_tr"/>
    <property type="match status" value="1"/>
</dbReference>
<keyword evidence="3 7" id="KW-0808">Transferase</keyword>
<sequence>MTTTLYGKDILDVQSLTDDEVHLIMETAARYERVMKSGGRLLNMDGKTLATLFYEPSTRTRLSFETAMLRLGGTVLSVADAKTSSSSKKGETIYDTGKMIEGYADVAVIRHPETGSAAELAAGSSKPVINGGDGAGQHPTQALLDLYTIIKEKGKTEGLTVCLAGDLKNGRTVHSGAALLARMGVKFIFTAPEALAMPASITEGLKKSGVEVEINPDLDSAVAKSDVLYMTRIQKERFEDPEEYERLKTSYEVTNETVKKAKKGMIIMHPLPRVTEIAVEVDAYEGAAYFRQAANGVPVRMALLALVCGCE</sequence>
<evidence type="ECO:0000313" key="10">
    <source>
        <dbReference type="EMBL" id="GAP39856.1"/>
    </source>
</evidence>
<feature type="binding site" evidence="7">
    <location>
        <position position="110"/>
    </location>
    <ligand>
        <name>carbamoyl phosphate</name>
        <dbReference type="ChEBI" id="CHEBI:58228"/>
    </ligand>
</feature>
<feature type="binding site" evidence="7">
    <location>
        <position position="138"/>
    </location>
    <ligand>
        <name>carbamoyl phosphate</name>
        <dbReference type="ChEBI" id="CHEBI:58228"/>
    </ligand>
</feature>
<evidence type="ECO:0000256" key="3">
    <source>
        <dbReference type="ARBA" id="ARBA00022679"/>
    </source>
</evidence>
<comment type="subunit">
    <text evidence="7">Heterododecamer (2C3:3R2) of six catalytic PyrB chains organized as two trimers (C3), and six regulatory PyrI chains organized as three dimers (R2).</text>
</comment>
<keyword evidence="11" id="KW-1185">Reference proteome</keyword>
<dbReference type="FunFam" id="3.40.50.1370:FF:000002">
    <property type="entry name" value="Aspartate carbamoyltransferase 2"/>
    <property type="match status" value="1"/>
</dbReference>
<evidence type="ECO:0000256" key="2">
    <source>
        <dbReference type="ARBA" id="ARBA00008896"/>
    </source>
</evidence>
<dbReference type="AlphaFoldDB" id="A0A0K8PB31"/>
<feature type="binding site" evidence="7">
    <location>
        <position position="232"/>
    </location>
    <ligand>
        <name>L-aspartate</name>
        <dbReference type="ChEBI" id="CHEBI:29991"/>
    </ligand>
</feature>
<feature type="binding site" evidence="7">
    <location>
        <position position="171"/>
    </location>
    <ligand>
        <name>L-aspartate</name>
        <dbReference type="ChEBI" id="CHEBI:29991"/>
    </ligand>
</feature>